<organism evidence="1">
    <name type="scientific">freshwater metagenome</name>
    <dbReference type="NCBI Taxonomy" id="449393"/>
    <lineage>
        <taxon>unclassified sequences</taxon>
        <taxon>metagenomes</taxon>
        <taxon>ecological metagenomes</taxon>
    </lineage>
</organism>
<protein>
    <submittedName>
        <fullName evidence="1">Unannotated protein</fullName>
    </submittedName>
</protein>
<evidence type="ECO:0000313" key="1">
    <source>
        <dbReference type="EMBL" id="CAB4575173.1"/>
    </source>
</evidence>
<gene>
    <name evidence="1" type="ORF">UFOPK1683_00909</name>
</gene>
<proteinExistence type="predicted"/>
<reference evidence="1" key="1">
    <citation type="submission" date="2020-05" db="EMBL/GenBank/DDBJ databases">
        <authorList>
            <person name="Chiriac C."/>
            <person name="Salcher M."/>
            <person name="Ghai R."/>
            <person name="Kavagutti S V."/>
        </authorList>
    </citation>
    <scope>NUCLEOTIDE SEQUENCE</scope>
</reference>
<sequence>MRLKLISVLLLTVSMASFHHPAPAAPKIPSECLASGSGINKKIPTSFEELILKRKCISYAAWKNVSSSTSASSSKPTIEVLIGPNTKPFYLNPVVAVQAINSTFSNSIYTGDSLYIYFNFKDSAWAKRTVQSLLTADEYENISRNQGDRVIENGCDAVSKSCFGSQAITLVTGKGLVLLGVPNSLNKNDPTASYRFKTGMLEAHEHLHLLQDAALFGEVHGAQIWPPRWITEGGAEYIQNAVIHKNSWRKYRDYRFLGASELYRLKSTYSEKFLIEYLQETVIDDGGSKYDSWLSYNLGSRFVEILVALKGPNSLLELNSEIGMGMNFAQAFEKVYGISWNKAVPILAKVVSSDIAQRS</sequence>
<dbReference type="AlphaFoldDB" id="A0A6J6EL29"/>
<dbReference type="EMBL" id="CAEZTL010000106">
    <property type="protein sequence ID" value="CAB4575173.1"/>
    <property type="molecule type" value="Genomic_DNA"/>
</dbReference>
<name>A0A6J6EL29_9ZZZZ</name>
<accession>A0A6J6EL29</accession>